<organism evidence="2 3">
    <name type="scientific">Tilletia caries</name>
    <name type="common">wheat bunt fungus</name>
    <dbReference type="NCBI Taxonomy" id="13290"/>
    <lineage>
        <taxon>Eukaryota</taxon>
        <taxon>Fungi</taxon>
        <taxon>Dikarya</taxon>
        <taxon>Basidiomycota</taxon>
        <taxon>Ustilaginomycotina</taxon>
        <taxon>Exobasidiomycetes</taxon>
        <taxon>Tilletiales</taxon>
        <taxon>Tilletiaceae</taxon>
        <taxon>Tilletia</taxon>
    </lineage>
</organism>
<feature type="region of interest" description="Disordered" evidence="1">
    <location>
        <begin position="41"/>
        <end position="154"/>
    </location>
</feature>
<gene>
    <name evidence="2" type="ORF">A4X03_0g9187</name>
</gene>
<feature type="compositionally biased region" description="Low complexity" evidence="1">
    <location>
        <begin position="53"/>
        <end position="89"/>
    </location>
</feature>
<dbReference type="Proteomes" id="UP000077671">
    <property type="component" value="Unassembled WGS sequence"/>
</dbReference>
<feature type="non-terminal residue" evidence="2">
    <location>
        <position position="1"/>
    </location>
</feature>
<protein>
    <submittedName>
        <fullName evidence="2">Uncharacterized protein</fullName>
    </submittedName>
</protein>
<proteinExistence type="predicted"/>
<reference evidence="2" key="2">
    <citation type="journal article" date="2019" name="IMA Fungus">
        <title>Genome sequencing and comparison of five Tilletia species to identify candidate genes for the detection of regulated species infecting wheat.</title>
        <authorList>
            <person name="Nguyen H.D.T."/>
            <person name="Sultana T."/>
            <person name="Kesanakurti P."/>
            <person name="Hambleton S."/>
        </authorList>
    </citation>
    <scope>NUCLEOTIDE SEQUENCE</scope>
    <source>
        <strain evidence="2">DAOMC 238032</strain>
    </source>
</reference>
<evidence type="ECO:0000313" key="3">
    <source>
        <dbReference type="Proteomes" id="UP000077671"/>
    </source>
</evidence>
<comment type="caution">
    <text evidence="2">The sequence shown here is derived from an EMBL/GenBank/DDBJ whole genome shotgun (WGS) entry which is preliminary data.</text>
</comment>
<dbReference type="EMBL" id="LWDD02003407">
    <property type="protein sequence ID" value="KAE8237232.1"/>
    <property type="molecule type" value="Genomic_DNA"/>
</dbReference>
<reference evidence="2" key="1">
    <citation type="submission" date="2016-04" db="EMBL/GenBank/DDBJ databases">
        <authorList>
            <person name="Nguyen H.D."/>
            <person name="Kesanakurti P."/>
            <person name="Cullis J."/>
            <person name="Levesque C.A."/>
            <person name="Hambleton S."/>
        </authorList>
    </citation>
    <scope>NUCLEOTIDE SEQUENCE</scope>
    <source>
        <strain evidence="2">DAOMC 238032</strain>
    </source>
</reference>
<name>A0A8T8SCM2_9BASI</name>
<evidence type="ECO:0000256" key="1">
    <source>
        <dbReference type="SAM" id="MobiDB-lite"/>
    </source>
</evidence>
<evidence type="ECO:0000313" key="2">
    <source>
        <dbReference type="EMBL" id="KAE8237232.1"/>
    </source>
</evidence>
<dbReference type="AlphaFoldDB" id="A0A8T8SCM2"/>
<feature type="non-terminal residue" evidence="2">
    <location>
        <position position="301"/>
    </location>
</feature>
<feature type="compositionally biased region" description="Polar residues" evidence="1">
    <location>
        <begin position="142"/>
        <end position="154"/>
    </location>
</feature>
<sequence length="301" mass="31628">LEIHTFFNFSSLFTTAFVHLPRADTSVLTVSHRAFLCFTQQQQQHHHHRQHQQKPAAAPAAASSITTTNASSSSSSAIASATTATSSIPHPHRQHPAAAASVAAVPPPTTPAAPSPPIPSPPPPPPAGAAAPPQPPSPAQPFDSNWRQQPSAASQLTAALSPTLLRIQKACAAPSLLIPISPLPVSVVHADTRPQVLSEELRAASLAFRPGGITLTSSISTCTRLLAKCSIVSQASSPAMMETTSSTPWRWATYPADVNYLTIRITMGLYGVAMVPVAYSTSGALGWNWRARQLLAGMVLC</sequence>
<feature type="compositionally biased region" description="Pro residues" evidence="1">
    <location>
        <begin position="105"/>
        <end position="139"/>
    </location>
</feature>
<accession>A0A8T8SCM2</accession>